<dbReference type="SUPFAM" id="SSF46785">
    <property type="entry name" value="Winged helix' DNA-binding domain"/>
    <property type="match status" value="1"/>
</dbReference>
<protein>
    <submittedName>
        <fullName evidence="1">Uncharacterized protein</fullName>
    </submittedName>
</protein>
<name>W4L2L1_ENTF1</name>
<dbReference type="InterPro" id="IPR036390">
    <property type="entry name" value="WH_DNA-bd_sf"/>
</dbReference>
<evidence type="ECO:0000313" key="1">
    <source>
        <dbReference type="EMBL" id="ETW92303.1"/>
    </source>
</evidence>
<dbReference type="Gene3D" id="3.30.565.60">
    <property type="match status" value="1"/>
</dbReference>
<dbReference type="PANTHER" id="PTHR30595:SF6">
    <property type="entry name" value="SCHLAFEN ALBA-2 DOMAIN-CONTAINING PROTEIN"/>
    <property type="match status" value="1"/>
</dbReference>
<accession>W4L2L1</accession>
<dbReference type="AlphaFoldDB" id="W4L2L1"/>
<organism evidence="1 2">
    <name type="scientific">Entotheonella factor</name>
    <dbReference type="NCBI Taxonomy" id="1429438"/>
    <lineage>
        <taxon>Bacteria</taxon>
        <taxon>Pseudomonadati</taxon>
        <taxon>Nitrospinota/Tectimicrobiota group</taxon>
        <taxon>Candidatus Tectimicrobiota</taxon>
        <taxon>Candidatus Entotheonellia</taxon>
        <taxon>Candidatus Entotheonellales</taxon>
        <taxon>Candidatus Entotheonellaceae</taxon>
        <taxon>Candidatus Entotheonella</taxon>
    </lineage>
</organism>
<dbReference type="Gene3D" id="1.10.10.10">
    <property type="entry name" value="Winged helix-like DNA-binding domain superfamily/Winged helix DNA-binding domain"/>
    <property type="match status" value="2"/>
</dbReference>
<dbReference type="InterPro" id="IPR036388">
    <property type="entry name" value="WH-like_DNA-bd_sf"/>
</dbReference>
<dbReference type="PANTHER" id="PTHR30595">
    <property type="entry name" value="GLPR-RELATED TRANSCRIPTIONAL REPRESSOR"/>
    <property type="match status" value="1"/>
</dbReference>
<comment type="caution">
    <text evidence="1">The sequence shown here is derived from an EMBL/GenBank/DDBJ whole genome shotgun (WGS) entry which is preliminary data.</text>
</comment>
<gene>
    <name evidence="1" type="ORF">ETSY1_44230</name>
</gene>
<feature type="non-terminal residue" evidence="1">
    <location>
        <position position="1"/>
    </location>
</feature>
<dbReference type="EMBL" id="AZHW01001542">
    <property type="protein sequence ID" value="ETW92303.1"/>
    <property type="molecule type" value="Genomic_DNA"/>
</dbReference>
<dbReference type="HOGENOM" id="CLU_1221860_0_0_7"/>
<evidence type="ECO:0000313" key="2">
    <source>
        <dbReference type="Proteomes" id="UP000019141"/>
    </source>
</evidence>
<reference evidence="1 2" key="1">
    <citation type="journal article" date="2014" name="Nature">
        <title>An environmental bacterial taxon with a large and distinct metabolic repertoire.</title>
        <authorList>
            <person name="Wilson M.C."/>
            <person name="Mori T."/>
            <person name="Ruckert C."/>
            <person name="Uria A.R."/>
            <person name="Helf M.J."/>
            <person name="Takada K."/>
            <person name="Gernert C."/>
            <person name="Steffens U.A."/>
            <person name="Heycke N."/>
            <person name="Schmitt S."/>
            <person name="Rinke C."/>
            <person name="Helfrich E.J."/>
            <person name="Brachmann A.O."/>
            <person name="Gurgui C."/>
            <person name="Wakimoto T."/>
            <person name="Kracht M."/>
            <person name="Crusemann M."/>
            <person name="Hentschel U."/>
            <person name="Abe I."/>
            <person name="Matsunaga S."/>
            <person name="Kalinowski J."/>
            <person name="Takeyama H."/>
            <person name="Piel J."/>
        </authorList>
    </citation>
    <scope>NUCLEOTIDE SEQUENCE [LARGE SCALE GENOMIC DNA]</scope>
    <source>
        <strain evidence="2">TSY1</strain>
    </source>
</reference>
<dbReference type="Pfam" id="PF13749">
    <property type="entry name" value="HATPase_c_4"/>
    <property type="match status" value="1"/>
</dbReference>
<proteinExistence type="predicted"/>
<keyword evidence="2" id="KW-1185">Reference proteome</keyword>
<dbReference type="PATRIC" id="fig|1429438.4.peg.8202"/>
<sequence length="227" mass="26278">LEIQSPGGLFGNVTTENIEEEQSTRNARLMRMMEDIHIVENRGSGIKAMLHVMREANLEPPAFEDRRTSFRVTFRNHTLMNPDAVSWLNQFAATALNDRQRLALVYLRQHQHINNRDYRRLNRVDSTLAGQELRGLVDTGLVDQENVGRWTRYRLQASPERLEQQEPQTDEDRIVAHVQKAGTITNSECRVLLGVDDTRAYYLLKKLSDAGRLKPQGRGKWRQYILP</sequence>
<dbReference type="Proteomes" id="UP000019141">
    <property type="component" value="Unassembled WGS sequence"/>
</dbReference>
<dbReference type="InterPro" id="IPR038475">
    <property type="entry name" value="RecG_C_sf"/>
</dbReference>